<dbReference type="AlphaFoldDB" id="A0A0D0DIZ0"/>
<gene>
    <name evidence="4" type="ORF">PAXRUDRAFT_751857</name>
</gene>
<sequence length="418" mass="45388">MFLCNFIGLCWVAAVSDADGVLGTATSIVDIILPSSSDRSVAFSSCRLAKPTNISVSSSESLFRRAPRLPRVFLRKGTHMNLPRDIKLVESSHKDAILLAVCASVGGAALVSIMIYVFVMCRRRKRGVIGGQDTLVRPFDTVVPAPTVTNTSMVSLGNARSRMGLSTPIPPRLNVDVSLPVLDISPRHNSGSTSGGYGNGTEKVFPQARKPSRSCTVPVPVSYSHSQPGAGTSRSTLRHHPSDLSIHSNPDQYASPYQSPDRSRAHAQSPTPTGSHIHLSQSNPSLPIRAQPPQPAEAPAPRSPSAQERRSAKRVLYISRSASDLYHTVSSVPRYRTPYNGIYTPSSPHAHHNYAHNSRIDTVTHPVNHLRHYYSASPVVHVPPGLDHHHAGHRDAGVMHEPPPPYHELGRLDEGMDR</sequence>
<evidence type="ECO:0000256" key="3">
    <source>
        <dbReference type="SAM" id="SignalP"/>
    </source>
</evidence>
<evidence type="ECO:0000313" key="4">
    <source>
        <dbReference type="EMBL" id="KIK81564.1"/>
    </source>
</evidence>
<dbReference type="Proteomes" id="UP000054538">
    <property type="component" value="Unassembled WGS sequence"/>
</dbReference>
<proteinExistence type="predicted"/>
<feature type="region of interest" description="Disordered" evidence="1">
    <location>
        <begin position="184"/>
        <end position="312"/>
    </location>
</feature>
<organism evidence="4 5">
    <name type="scientific">Paxillus rubicundulus Ve08.2h10</name>
    <dbReference type="NCBI Taxonomy" id="930991"/>
    <lineage>
        <taxon>Eukaryota</taxon>
        <taxon>Fungi</taxon>
        <taxon>Dikarya</taxon>
        <taxon>Basidiomycota</taxon>
        <taxon>Agaricomycotina</taxon>
        <taxon>Agaricomycetes</taxon>
        <taxon>Agaricomycetidae</taxon>
        <taxon>Boletales</taxon>
        <taxon>Paxilineae</taxon>
        <taxon>Paxillaceae</taxon>
        <taxon>Paxillus</taxon>
    </lineage>
</organism>
<feature type="signal peptide" evidence="3">
    <location>
        <begin position="1"/>
        <end position="18"/>
    </location>
</feature>
<feature type="chain" id="PRO_5002208519" evidence="3">
    <location>
        <begin position="19"/>
        <end position="418"/>
    </location>
</feature>
<keyword evidence="3" id="KW-0732">Signal</keyword>
<protein>
    <submittedName>
        <fullName evidence="4">Uncharacterized protein</fullName>
    </submittedName>
</protein>
<dbReference type="HOGENOM" id="CLU_657377_0_0_1"/>
<feature type="transmembrane region" description="Helical" evidence="2">
    <location>
        <begin position="96"/>
        <end position="119"/>
    </location>
</feature>
<evidence type="ECO:0000256" key="2">
    <source>
        <dbReference type="SAM" id="Phobius"/>
    </source>
</evidence>
<feature type="compositionally biased region" description="Polar residues" evidence="1">
    <location>
        <begin position="223"/>
        <end position="235"/>
    </location>
</feature>
<keyword evidence="2" id="KW-0472">Membrane</keyword>
<dbReference type="EMBL" id="KN825774">
    <property type="protein sequence ID" value="KIK81564.1"/>
    <property type="molecule type" value="Genomic_DNA"/>
</dbReference>
<feature type="compositionally biased region" description="Basic and acidic residues" evidence="1">
    <location>
        <begin position="408"/>
        <end position="418"/>
    </location>
</feature>
<name>A0A0D0DIZ0_9AGAM</name>
<evidence type="ECO:0000256" key="1">
    <source>
        <dbReference type="SAM" id="MobiDB-lite"/>
    </source>
</evidence>
<reference evidence="4 5" key="1">
    <citation type="submission" date="2014-04" db="EMBL/GenBank/DDBJ databases">
        <authorList>
            <consortium name="DOE Joint Genome Institute"/>
            <person name="Kuo A."/>
            <person name="Kohler A."/>
            <person name="Jargeat P."/>
            <person name="Nagy L.G."/>
            <person name="Floudas D."/>
            <person name="Copeland A."/>
            <person name="Barry K.W."/>
            <person name="Cichocki N."/>
            <person name="Veneault-Fourrey C."/>
            <person name="LaButti K."/>
            <person name="Lindquist E.A."/>
            <person name="Lipzen A."/>
            <person name="Lundell T."/>
            <person name="Morin E."/>
            <person name="Murat C."/>
            <person name="Sun H."/>
            <person name="Tunlid A."/>
            <person name="Henrissat B."/>
            <person name="Grigoriev I.V."/>
            <person name="Hibbett D.S."/>
            <person name="Martin F."/>
            <person name="Nordberg H.P."/>
            <person name="Cantor M.N."/>
            <person name="Hua S.X."/>
        </authorList>
    </citation>
    <scope>NUCLEOTIDE SEQUENCE [LARGE SCALE GENOMIC DNA]</scope>
    <source>
        <strain evidence="4 5">Ve08.2h10</strain>
    </source>
</reference>
<feature type="compositionally biased region" description="Pro residues" evidence="1">
    <location>
        <begin position="290"/>
        <end position="302"/>
    </location>
</feature>
<accession>A0A0D0DIZ0</accession>
<keyword evidence="2" id="KW-0812">Transmembrane</keyword>
<feature type="region of interest" description="Disordered" evidence="1">
    <location>
        <begin position="397"/>
        <end position="418"/>
    </location>
</feature>
<feature type="compositionally biased region" description="Polar residues" evidence="1">
    <location>
        <begin position="245"/>
        <end position="285"/>
    </location>
</feature>
<reference evidence="5" key="2">
    <citation type="submission" date="2015-01" db="EMBL/GenBank/DDBJ databases">
        <title>Evolutionary Origins and Diversification of the Mycorrhizal Mutualists.</title>
        <authorList>
            <consortium name="DOE Joint Genome Institute"/>
            <consortium name="Mycorrhizal Genomics Consortium"/>
            <person name="Kohler A."/>
            <person name="Kuo A."/>
            <person name="Nagy L.G."/>
            <person name="Floudas D."/>
            <person name="Copeland A."/>
            <person name="Barry K.W."/>
            <person name="Cichocki N."/>
            <person name="Veneault-Fourrey C."/>
            <person name="LaButti K."/>
            <person name="Lindquist E.A."/>
            <person name="Lipzen A."/>
            <person name="Lundell T."/>
            <person name="Morin E."/>
            <person name="Murat C."/>
            <person name="Riley R."/>
            <person name="Ohm R."/>
            <person name="Sun H."/>
            <person name="Tunlid A."/>
            <person name="Henrissat B."/>
            <person name="Grigoriev I.V."/>
            <person name="Hibbett D.S."/>
            <person name="Martin F."/>
        </authorList>
    </citation>
    <scope>NUCLEOTIDE SEQUENCE [LARGE SCALE GENOMIC DNA]</scope>
    <source>
        <strain evidence="5">Ve08.2h10</strain>
    </source>
</reference>
<keyword evidence="5" id="KW-1185">Reference proteome</keyword>
<keyword evidence="2" id="KW-1133">Transmembrane helix</keyword>
<dbReference type="OrthoDB" id="2682399at2759"/>
<dbReference type="InParanoid" id="A0A0D0DIZ0"/>
<evidence type="ECO:0000313" key="5">
    <source>
        <dbReference type="Proteomes" id="UP000054538"/>
    </source>
</evidence>